<feature type="transmembrane region" description="Helical" evidence="9">
    <location>
        <begin position="213"/>
        <end position="235"/>
    </location>
</feature>
<dbReference type="Pfam" id="PF00654">
    <property type="entry name" value="Voltage_CLC"/>
    <property type="match status" value="1"/>
</dbReference>
<evidence type="ECO:0000256" key="7">
    <source>
        <dbReference type="ARBA" id="ARBA00023214"/>
    </source>
</evidence>
<dbReference type="GO" id="GO:0005783">
    <property type="term" value="C:endoplasmic reticulum"/>
    <property type="evidence" value="ECO:0007669"/>
    <property type="project" value="TreeGrafter"/>
</dbReference>
<dbReference type="SMART" id="SM00116">
    <property type="entry name" value="CBS"/>
    <property type="match status" value="2"/>
</dbReference>
<dbReference type="AlphaFoldDB" id="A0A1B2JCT0"/>
<dbReference type="GO" id="GO:0005794">
    <property type="term" value="C:Golgi apparatus"/>
    <property type="evidence" value="ECO:0007669"/>
    <property type="project" value="TreeGrafter"/>
</dbReference>
<keyword evidence="2 9" id="KW-0813">Transport</keyword>
<feature type="transmembrane region" description="Helical" evidence="9">
    <location>
        <begin position="451"/>
        <end position="478"/>
    </location>
</feature>
<keyword evidence="12" id="KW-1185">Reference proteome</keyword>
<evidence type="ECO:0000256" key="3">
    <source>
        <dbReference type="ARBA" id="ARBA00022692"/>
    </source>
</evidence>
<feature type="transmembrane region" description="Helical" evidence="9">
    <location>
        <begin position="324"/>
        <end position="345"/>
    </location>
</feature>
<keyword evidence="6 9" id="KW-0472">Membrane</keyword>
<feature type="transmembrane region" description="Helical" evidence="9">
    <location>
        <begin position="182"/>
        <end position="201"/>
    </location>
</feature>
<dbReference type="Gene3D" id="3.10.580.10">
    <property type="entry name" value="CBS-domain"/>
    <property type="match status" value="1"/>
</dbReference>
<dbReference type="GO" id="GO:0006878">
    <property type="term" value="P:intracellular copper ion homeostasis"/>
    <property type="evidence" value="ECO:0007669"/>
    <property type="project" value="TreeGrafter"/>
</dbReference>
<dbReference type="GO" id="GO:0005769">
    <property type="term" value="C:early endosome"/>
    <property type="evidence" value="ECO:0007669"/>
    <property type="project" value="TreeGrafter"/>
</dbReference>
<comment type="subcellular location">
    <subcellularLocation>
        <location evidence="1 9">Membrane</location>
        <topology evidence="1 9">Multi-pass membrane protein</topology>
    </subcellularLocation>
</comment>
<feature type="transmembrane region" description="Helical" evidence="9">
    <location>
        <begin position="378"/>
        <end position="398"/>
    </location>
</feature>
<dbReference type="SUPFAM" id="SSF54631">
    <property type="entry name" value="CBS-domain pair"/>
    <property type="match status" value="1"/>
</dbReference>
<comment type="similarity">
    <text evidence="9">Belongs to the chloride channel (TC 2.A.49) family.</text>
</comment>
<dbReference type="PRINTS" id="PR00762">
    <property type="entry name" value="CLCHANNEL"/>
</dbReference>
<reference evidence="11 12" key="1">
    <citation type="submission" date="2016-02" db="EMBL/GenBank/DDBJ databases">
        <title>Comparative genomic and transcriptomic foundation for Pichia pastoris.</title>
        <authorList>
            <person name="Love K.R."/>
            <person name="Shah K.A."/>
            <person name="Whittaker C.A."/>
            <person name="Wu J."/>
            <person name="Bartlett M.C."/>
            <person name="Ma D."/>
            <person name="Leeson R.L."/>
            <person name="Priest M."/>
            <person name="Young S.K."/>
            <person name="Love J.C."/>
        </authorList>
    </citation>
    <scope>NUCLEOTIDE SEQUENCE [LARGE SCALE GENOMIC DNA]</scope>
    <source>
        <strain evidence="11 12">ATCC 28485</strain>
    </source>
</reference>
<evidence type="ECO:0000256" key="4">
    <source>
        <dbReference type="ARBA" id="ARBA00022989"/>
    </source>
</evidence>
<evidence type="ECO:0000259" key="10">
    <source>
        <dbReference type="PROSITE" id="PS51371"/>
    </source>
</evidence>
<dbReference type="InterPro" id="IPR014743">
    <property type="entry name" value="Cl-channel_core"/>
</dbReference>
<dbReference type="GO" id="GO:0006879">
    <property type="term" value="P:intracellular iron ion homeostasis"/>
    <property type="evidence" value="ECO:0007669"/>
    <property type="project" value="TreeGrafter"/>
</dbReference>
<dbReference type="EMBL" id="CP014585">
    <property type="protein sequence ID" value="ANZ75625.1"/>
    <property type="molecule type" value="Genomic_DNA"/>
</dbReference>
<evidence type="ECO:0000256" key="5">
    <source>
        <dbReference type="ARBA" id="ARBA00023065"/>
    </source>
</evidence>
<feature type="transmembrane region" description="Helical" evidence="9">
    <location>
        <begin position="241"/>
        <end position="262"/>
    </location>
</feature>
<dbReference type="SUPFAM" id="SSF81340">
    <property type="entry name" value="Clc chloride channel"/>
    <property type="match status" value="1"/>
</dbReference>
<keyword evidence="8" id="KW-0129">CBS domain</keyword>
<evidence type="ECO:0000313" key="11">
    <source>
        <dbReference type="EMBL" id="ANZ75625.1"/>
    </source>
</evidence>
<keyword evidence="5 9" id="KW-0406">Ion transport</keyword>
<keyword evidence="7 9" id="KW-0868">Chloride</keyword>
<comment type="caution">
    <text evidence="9">Lacks conserved residue(s) required for the propagation of feature annotation.</text>
</comment>
<organism evidence="11 12">
    <name type="scientific">Komagataella pastoris</name>
    <name type="common">Yeast</name>
    <name type="synonym">Pichia pastoris</name>
    <dbReference type="NCBI Taxonomy" id="4922"/>
    <lineage>
        <taxon>Eukaryota</taxon>
        <taxon>Fungi</taxon>
        <taxon>Dikarya</taxon>
        <taxon>Ascomycota</taxon>
        <taxon>Saccharomycotina</taxon>
        <taxon>Pichiomycetes</taxon>
        <taxon>Pichiales</taxon>
        <taxon>Pichiaceae</taxon>
        <taxon>Komagataella</taxon>
    </lineage>
</organism>
<dbReference type="Gene3D" id="1.10.3080.10">
    <property type="entry name" value="Clc chloride channel"/>
    <property type="match status" value="1"/>
</dbReference>
<keyword evidence="3 9" id="KW-0812">Transmembrane</keyword>
<evidence type="ECO:0000256" key="6">
    <source>
        <dbReference type="ARBA" id="ARBA00023136"/>
    </source>
</evidence>
<feature type="transmembrane region" description="Helical" evidence="9">
    <location>
        <begin position="283"/>
        <end position="304"/>
    </location>
</feature>
<evidence type="ECO:0000256" key="1">
    <source>
        <dbReference type="ARBA" id="ARBA00004141"/>
    </source>
</evidence>
<dbReference type="CDD" id="cd03684">
    <property type="entry name" value="ClC_3_like"/>
    <property type="match status" value="1"/>
</dbReference>
<sequence>MYWKNSENSRYLRSIARFDQFDTIDWINETLKSNQHHFSSWIVDWLCLASIGVFVGIIAGCLNIITEWLSSIKNGYCSTSWYLNREFCCMGLSHDDCPYWNPWPVSYLLYIGWSVLFASIGAILVKTYSKTAAGSGISEIKIIVSGFDFKAFLNQATLFIKSLTLPLVIASGLSVGKEGPSVHYAACVGSVVPSVLFYKYFNGLAFNRRHFITAATAAGVGVAFGSPIGGVLFAIEEISNFPLLSTFWKCYFCALCATATLASIDPFRNGQLVLFQITYNQTWYSFEIPVFMLLGLFGGLYGIVVSKLNIKVVHFRNRFLVPHAIKEVVYLTLLTSLICYNNVFLKDEMTKTMQLLFKECSPDSTSLLCTNDNSHKSWLVLSLLVATLIRSVLVIISYGCKVPAGIFVPSMAVGATFGRSVGLVMEILYATRETSWLFASCPKDGSSCITGGSYALIGAASALSGITHLTVTVVIVMFELTGAVNYIIPTMIAIAVTKTINDRYGAGGIADQMIKFNGMPFIDSKEEHEFYQDNATHKAMTLETVYFPLRLSYHDLEVILADTDYRAYPVLDQEGFCLGLVQREQLVAEIGRLKAQDRLHLETVCIFCEDSPTNPFTDDLQESETCYLDLLIKRDPVSVMTSTPLEISLDIFVKLGPRLILVKDNVGKLAGLLSRKDIIKYENYLHSTIHSIDEDERILVEEEQNFIEDRVWSFFCLIGSKIPKIGRKAYEPLETSDTR</sequence>
<evidence type="ECO:0000256" key="9">
    <source>
        <dbReference type="RuleBase" id="RU361221"/>
    </source>
</evidence>
<dbReference type="GO" id="GO:0000324">
    <property type="term" value="C:fungal-type vacuole"/>
    <property type="evidence" value="ECO:0007669"/>
    <property type="project" value="TreeGrafter"/>
</dbReference>
<dbReference type="PANTHER" id="PTHR45711">
    <property type="entry name" value="CHLORIDE CHANNEL PROTEIN"/>
    <property type="match status" value="1"/>
</dbReference>
<dbReference type="Pfam" id="PF00571">
    <property type="entry name" value="CBS"/>
    <property type="match status" value="1"/>
</dbReference>
<evidence type="ECO:0000256" key="8">
    <source>
        <dbReference type="PROSITE-ProRule" id="PRU00703"/>
    </source>
</evidence>
<dbReference type="GO" id="GO:0005247">
    <property type="term" value="F:voltage-gated chloride channel activity"/>
    <property type="evidence" value="ECO:0007669"/>
    <property type="project" value="TreeGrafter"/>
</dbReference>
<dbReference type="InterPro" id="IPR001807">
    <property type="entry name" value="ClC"/>
</dbReference>
<dbReference type="InterPro" id="IPR000644">
    <property type="entry name" value="CBS_dom"/>
</dbReference>
<dbReference type="InterPro" id="IPR046342">
    <property type="entry name" value="CBS_dom_sf"/>
</dbReference>
<dbReference type="OrthoDB" id="44789at2759"/>
<protein>
    <recommendedName>
        <fullName evidence="9">Chloride channel protein</fullName>
    </recommendedName>
</protein>
<name>A0A1B2JCT0_PICPA</name>
<dbReference type="GO" id="GO:0005886">
    <property type="term" value="C:plasma membrane"/>
    <property type="evidence" value="ECO:0007669"/>
    <property type="project" value="TreeGrafter"/>
</dbReference>
<evidence type="ECO:0000256" key="2">
    <source>
        <dbReference type="ARBA" id="ARBA00022448"/>
    </source>
</evidence>
<dbReference type="PANTHER" id="PTHR45711:SF9">
    <property type="entry name" value="ANION_PROTON EXCHANGE TRANSPORTER GEF1"/>
    <property type="match status" value="1"/>
</dbReference>
<proteinExistence type="inferred from homology"/>
<evidence type="ECO:0000313" key="12">
    <source>
        <dbReference type="Proteomes" id="UP000094565"/>
    </source>
</evidence>
<dbReference type="Proteomes" id="UP000094565">
    <property type="component" value="Chromosome 2"/>
</dbReference>
<feature type="transmembrane region" description="Helical" evidence="9">
    <location>
        <begin position="42"/>
        <end position="65"/>
    </location>
</feature>
<dbReference type="PROSITE" id="PS51371">
    <property type="entry name" value="CBS"/>
    <property type="match status" value="1"/>
</dbReference>
<keyword evidence="4 9" id="KW-1133">Transmembrane helix</keyword>
<feature type="transmembrane region" description="Helical" evidence="9">
    <location>
        <begin position="107"/>
        <end position="125"/>
    </location>
</feature>
<gene>
    <name evidence="11" type="primary">GEF1</name>
    <name evidence="11" type="ORF">ATY40_BA7502703</name>
</gene>
<feature type="domain" description="CBS" evidence="10">
    <location>
        <begin position="632"/>
        <end position="688"/>
    </location>
</feature>
<accession>A0A1B2JCT0</accession>